<gene>
    <name evidence="2" type="ORF">TEK04_15515</name>
</gene>
<keyword evidence="3" id="KW-1185">Reference proteome</keyword>
<reference evidence="2 3" key="1">
    <citation type="submission" date="2024-03" db="EMBL/GenBank/DDBJ databases">
        <title>Draft genome sequence of Klenkia sp. LSe6-5.</title>
        <authorList>
            <person name="Duangmal K."/>
            <person name="Chantavorakit T."/>
        </authorList>
    </citation>
    <scope>NUCLEOTIDE SEQUENCE [LARGE SCALE GENOMIC DNA]</scope>
    <source>
        <strain evidence="2 3">LSe6-5</strain>
    </source>
</reference>
<evidence type="ECO:0000256" key="1">
    <source>
        <dbReference type="SAM" id="Phobius"/>
    </source>
</evidence>
<feature type="transmembrane region" description="Helical" evidence="1">
    <location>
        <begin position="40"/>
        <end position="60"/>
    </location>
</feature>
<keyword evidence="1" id="KW-0812">Transmembrane</keyword>
<sequence>MDVETLLRDSLSHQAEDAPRAGDDFFDRAVQARSARRRHLAGSVGVAVVVSALVVGLTVVSRQQGTDAAMSASDADARPIGGTATAPVEVMPAPPVAQQQAQLARDLGISDPPAVDVVRLVTPIQRERLVADCMTARGWDEGFAQETTTVDVTTGFLSTRGIVNGPGYPADEQERHDRDTYTCMASYPIDPAYVEDSGDPYVDSPVVEAAGPGQQLAGYDERAVLLDEDGRVRAAWVGNDFLALTTWGSGSCPEVPVSWTVEDGALTVTTGPLRPDAEVCTEDYGPFTVVLEVPRGIDPGRDLALTVDGRALSLPAAR</sequence>
<proteinExistence type="predicted"/>
<organism evidence="2 3">
    <name type="scientific">Klenkia sesuvii</name>
    <dbReference type="NCBI Taxonomy" id="3103137"/>
    <lineage>
        <taxon>Bacteria</taxon>
        <taxon>Bacillati</taxon>
        <taxon>Actinomycetota</taxon>
        <taxon>Actinomycetes</taxon>
        <taxon>Geodermatophilales</taxon>
        <taxon>Geodermatophilaceae</taxon>
        <taxon>Klenkia</taxon>
    </lineage>
</organism>
<name>A0ABU8DWD8_9ACTN</name>
<dbReference type="Proteomes" id="UP001361570">
    <property type="component" value="Unassembled WGS sequence"/>
</dbReference>
<dbReference type="RefSeq" id="WP_336405256.1">
    <property type="nucleotide sequence ID" value="NZ_JBAPLU010000017.1"/>
</dbReference>
<keyword evidence="1" id="KW-1133">Transmembrane helix</keyword>
<evidence type="ECO:0000313" key="2">
    <source>
        <dbReference type="EMBL" id="MEI4273134.1"/>
    </source>
</evidence>
<comment type="caution">
    <text evidence="2">The sequence shown here is derived from an EMBL/GenBank/DDBJ whole genome shotgun (WGS) entry which is preliminary data.</text>
</comment>
<keyword evidence="1" id="KW-0472">Membrane</keyword>
<evidence type="ECO:0000313" key="3">
    <source>
        <dbReference type="Proteomes" id="UP001361570"/>
    </source>
</evidence>
<accession>A0ABU8DWD8</accession>
<dbReference type="EMBL" id="JBAPLU010000017">
    <property type="protein sequence ID" value="MEI4273134.1"/>
    <property type="molecule type" value="Genomic_DNA"/>
</dbReference>
<protein>
    <submittedName>
        <fullName evidence="2">Uncharacterized protein</fullName>
    </submittedName>
</protein>